<dbReference type="EMBL" id="SAUN01000001">
    <property type="protein sequence ID" value="RVX41349.1"/>
    <property type="molecule type" value="Genomic_DNA"/>
</dbReference>
<evidence type="ECO:0000313" key="3">
    <source>
        <dbReference type="Proteomes" id="UP000284824"/>
    </source>
</evidence>
<comment type="caution">
    <text evidence="2">The sequence shown here is derived from an EMBL/GenBank/DDBJ whole genome shotgun (WGS) entry which is preliminary data.</text>
</comment>
<feature type="compositionally biased region" description="Basic and acidic residues" evidence="1">
    <location>
        <begin position="57"/>
        <end position="69"/>
    </location>
</feature>
<organism evidence="2 3">
    <name type="scientific">Nonomuraea polychroma</name>
    <dbReference type="NCBI Taxonomy" id="46176"/>
    <lineage>
        <taxon>Bacteria</taxon>
        <taxon>Bacillati</taxon>
        <taxon>Actinomycetota</taxon>
        <taxon>Actinomycetes</taxon>
        <taxon>Streptosporangiales</taxon>
        <taxon>Streptosporangiaceae</taxon>
        <taxon>Nonomuraea</taxon>
    </lineage>
</organism>
<dbReference type="AlphaFoldDB" id="A0A438M6L7"/>
<keyword evidence="3" id="KW-1185">Reference proteome</keyword>
<feature type="region of interest" description="Disordered" evidence="1">
    <location>
        <begin position="1"/>
        <end position="20"/>
    </location>
</feature>
<proteinExistence type="predicted"/>
<evidence type="ECO:0000256" key="1">
    <source>
        <dbReference type="SAM" id="MobiDB-lite"/>
    </source>
</evidence>
<evidence type="ECO:0000313" key="2">
    <source>
        <dbReference type="EMBL" id="RVX41349.1"/>
    </source>
</evidence>
<name>A0A438M6L7_9ACTN</name>
<gene>
    <name evidence="2" type="ORF">EDD27_3869</name>
</gene>
<sequence length="106" mass="11292">MFSVEASPVRGADSAGFGRGAGQAACEEVGVYAICCFLRYGFSQAVPLRTHALHEEDPAPRTVHVHDTGDASATGSLHADRGGRTSAGDLEWKEVEEFLLTRDDEA</sequence>
<protein>
    <submittedName>
        <fullName evidence="2">Uncharacterized protein</fullName>
    </submittedName>
</protein>
<accession>A0A438M6L7</accession>
<reference evidence="2 3" key="1">
    <citation type="submission" date="2019-01" db="EMBL/GenBank/DDBJ databases">
        <title>Sequencing the genomes of 1000 actinobacteria strains.</title>
        <authorList>
            <person name="Klenk H.-P."/>
        </authorList>
    </citation>
    <scope>NUCLEOTIDE SEQUENCE [LARGE SCALE GENOMIC DNA]</scope>
    <source>
        <strain evidence="2 3">DSM 43925</strain>
    </source>
</reference>
<feature type="region of interest" description="Disordered" evidence="1">
    <location>
        <begin position="57"/>
        <end position="89"/>
    </location>
</feature>
<dbReference type="Proteomes" id="UP000284824">
    <property type="component" value="Unassembled WGS sequence"/>
</dbReference>